<sequence length="168" mass="17935">MRLSTFIVPVASILSLACAQVHLIRNALDEIKTKVDATKHAFNTHNGKSIKSSLNALDKSISEATVVVSNSNSLSTREAISLRSSFAGLQASIDNAFPVVKSVEPVLDSLDLSGAIKDSIVKQRLAVGTLGNFVVAKMPVFIRGAANGFVVTLDRSYLGVIEVYSERC</sequence>
<dbReference type="KEGG" id="pgri:PgNI_05467"/>
<feature type="chain" id="PRO_5027843776" description="Cell wall galactomannoprotein" evidence="1">
    <location>
        <begin position="20"/>
        <end position="168"/>
    </location>
</feature>
<dbReference type="Pfam" id="PF12296">
    <property type="entry name" value="HsbA"/>
    <property type="match status" value="1"/>
</dbReference>
<dbReference type="Proteomes" id="UP000515153">
    <property type="component" value="Chromosome I"/>
</dbReference>
<dbReference type="RefSeq" id="XP_030982315.1">
    <property type="nucleotide sequence ID" value="XM_031125498.1"/>
</dbReference>
<keyword evidence="1" id="KW-0732">Signal</keyword>
<reference evidence="2 3" key="1">
    <citation type="journal article" date="2019" name="Mol. Biol. Evol.">
        <title>Blast fungal genomes show frequent chromosomal changes, gene gains and losses, and effector gene turnover.</title>
        <authorList>
            <person name="Gomez Luciano L.B."/>
            <person name="Jason Tsai I."/>
            <person name="Chuma I."/>
            <person name="Tosa Y."/>
            <person name="Chen Y.H."/>
            <person name="Li J.Y."/>
            <person name="Li M.Y."/>
            <person name="Jade Lu M.Y."/>
            <person name="Nakayashiki H."/>
            <person name="Li W.H."/>
        </authorList>
    </citation>
    <scope>NUCLEOTIDE SEQUENCE [LARGE SCALE GENOMIC DNA]</scope>
    <source>
        <strain evidence="2 3">NI907</strain>
    </source>
</reference>
<gene>
    <name evidence="3" type="ORF">PgNI_05467</name>
</gene>
<evidence type="ECO:0000313" key="2">
    <source>
        <dbReference type="Proteomes" id="UP000515153"/>
    </source>
</evidence>
<feature type="signal peptide" evidence="1">
    <location>
        <begin position="1"/>
        <end position="19"/>
    </location>
</feature>
<dbReference type="Gene3D" id="1.20.1280.140">
    <property type="match status" value="1"/>
</dbReference>
<protein>
    <recommendedName>
        <fullName evidence="4">Cell wall galactomannoprotein</fullName>
    </recommendedName>
</protein>
<reference evidence="3" key="2">
    <citation type="submission" date="2019-10" db="EMBL/GenBank/DDBJ databases">
        <authorList>
            <consortium name="NCBI Genome Project"/>
        </authorList>
    </citation>
    <scope>NUCLEOTIDE SEQUENCE</scope>
    <source>
        <strain evidence="3">NI907</strain>
    </source>
</reference>
<evidence type="ECO:0000256" key="1">
    <source>
        <dbReference type="SAM" id="SignalP"/>
    </source>
</evidence>
<dbReference type="InterPro" id="IPR021054">
    <property type="entry name" value="Cell_wall_mannoprotein_1"/>
</dbReference>
<accession>A0A6P8B593</accession>
<evidence type="ECO:0000313" key="3">
    <source>
        <dbReference type="RefSeq" id="XP_030982315.1"/>
    </source>
</evidence>
<dbReference type="AlphaFoldDB" id="A0A6P8B593"/>
<reference evidence="3" key="3">
    <citation type="submission" date="2025-08" db="UniProtKB">
        <authorList>
            <consortium name="RefSeq"/>
        </authorList>
    </citation>
    <scope>IDENTIFICATION</scope>
    <source>
        <strain evidence="3">NI907</strain>
    </source>
</reference>
<proteinExistence type="predicted"/>
<evidence type="ECO:0008006" key="4">
    <source>
        <dbReference type="Google" id="ProtNLM"/>
    </source>
</evidence>
<dbReference type="PROSITE" id="PS51257">
    <property type="entry name" value="PROKAR_LIPOPROTEIN"/>
    <property type="match status" value="1"/>
</dbReference>
<organism evidence="2 3">
    <name type="scientific">Pyricularia grisea</name>
    <name type="common">Crabgrass-specific blast fungus</name>
    <name type="synonym">Magnaporthe grisea</name>
    <dbReference type="NCBI Taxonomy" id="148305"/>
    <lineage>
        <taxon>Eukaryota</taxon>
        <taxon>Fungi</taxon>
        <taxon>Dikarya</taxon>
        <taxon>Ascomycota</taxon>
        <taxon>Pezizomycotina</taxon>
        <taxon>Sordariomycetes</taxon>
        <taxon>Sordariomycetidae</taxon>
        <taxon>Magnaporthales</taxon>
        <taxon>Pyriculariaceae</taxon>
        <taxon>Pyricularia</taxon>
    </lineage>
</organism>
<dbReference type="GeneID" id="41960407"/>
<name>A0A6P8B593_PYRGI</name>
<keyword evidence="2" id="KW-1185">Reference proteome</keyword>